<protein>
    <recommendedName>
        <fullName evidence="4">Release factor glutamine methyltransferase</fullName>
        <shortName evidence="4">RF MTase</shortName>
        <ecNumber evidence="4">2.1.1.297</ecNumber>
    </recommendedName>
    <alternativeName>
        <fullName evidence="4">N5-glutamine methyltransferase PrmC</fullName>
    </alternativeName>
    <alternativeName>
        <fullName evidence="4">Protein-(glutamine-N5) MTase PrmC</fullName>
    </alternativeName>
    <alternativeName>
        <fullName evidence="4">Protein-glutamine N-methyltransferase PrmC</fullName>
    </alternativeName>
</protein>
<dbReference type="InterPro" id="IPR050320">
    <property type="entry name" value="N5-glutamine_MTase"/>
</dbReference>
<comment type="function">
    <text evidence="4">Methylates the class 1 translation termination release factors RF1/PrfA and RF2/PrfB on the glutamine residue of the universally conserved GGQ motif.</text>
</comment>
<dbReference type="EMBL" id="JBHTIL010000004">
    <property type="protein sequence ID" value="MFD0927367.1"/>
    <property type="molecule type" value="Genomic_DNA"/>
</dbReference>
<evidence type="ECO:0000313" key="7">
    <source>
        <dbReference type="Proteomes" id="UP001597068"/>
    </source>
</evidence>
<dbReference type="Gene3D" id="3.40.50.150">
    <property type="entry name" value="Vaccinia Virus protein VP39"/>
    <property type="match status" value="1"/>
</dbReference>
<reference evidence="7" key="1">
    <citation type="journal article" date="2019" name="Int. J. Syst. Evol. Microbiol.">
        <title>The Global Catalogue of Microorganisms (GCM) 10K type strain sequencing project: providing services to taxonomists for standard genome sequencing and annotation.</title>
        <authorList>
            <consortium name="The Broad Institute Genomics Platform"/>
            <consortium name="The Broad Institute Genome Sequencing Center for Infectious Disease"/>
            <person name="Wu L."/>
            <person name="Ma J."/>
        </authorList>
    </citation>
    <scope>NUCLEOTIDE SEQUENCE [LARGE SCALE GENOMIC DNA]</scope>
    <source>
        <strain evidence="7">CCUG 50873</strain>
    </source>
</reference>
<dbReference type="InterPro" id="IPR002052">
    <property type="entry name" value="DNA_methylase_N6_adenine_CS"/>
</dbReference>
<keyword evidence="7" id="KW-1185">Reference proteome</keyword>
<name>A0ABW3GBC8_9NOCA</name>
<feature type="domain" description="Release factor glutamine methyltransferase N-terminal" evidence="5">
    <location>
        <begin position="10"/>
        <end position="75"/>
    </location>
</feature>
<dbReference type="EC" id="2.1.1.297" evidence="4"/>
<evidence type="ECO:0000256" key="3">
    <source>
        <dbReference type="ARBA" id="ARBA00022691"/>
    </source>
</evidence>
<dbReference type="PANTHER" id="PTHR18895:SF74">
    <property type="entry name" value="MTRF1L RELEASE FACTOR GLUTAMINE METHYLTRANSFERASE"/>
    <property type="match status" value="1"/>
</dbReference>
<keyword evidence="1 4" id="KW-0489">Methyltransferase</keyword>
<keyword evidence="2 4" id="KW-0808">Transferase</keyword>
<dbReference type="Proteomes" id="UP001597068">
    <property type="component" value="Unassembled WGS sequence"/>
</dbReference>
<comment type="caution">
    <text evidence="4">Lacks conserved residue(s) required for the propagation of feature annotation.</text>
</comment>
<dbReference type="InterPro" id="IPR029063">
    <property type="entry name" value="SAM-dependent_MTases_sf"/>
</dbReference>
<dbReference type="Gene3D" id="1.10.8.10">
    <property type="entry name" value="DNA helicase RuvA subunit, C-terminal domain"/>
    <property type="match status" value="1"/>
</dbReference>
<comment type="similarity">
    <text evidence="4">Belongs to the protein N5-glutamine methyltransferase family. PrmC subfamily.</text>
</comment>
<gene>
    <name evidence="4" type="primary">prmC</name>
    <name evidence="6" type="ORF">ACFQ04_16630</name>
</gene>
<organism evidence="6 7">
    <name type="scientific">Williamsia deligens</name>
    <dbReference type="NCBI Taxonomy" id="321325"/>
    <lineage>
        <taxon>Bacteria</taxon>
        <taxon>Bacillati</taxon>
        <taxon>Actinomycetota</taxon>
        <taxon>Actinomycetes</taxon>
        <taxon>Mycobacteriales</taxon>
        <taxon>Nocardiaceae</taxon>
        <taxon>Williamsia</taxon>
    </lineage>
</organism>
<comment type="catalytic activity">
    <reaction evidence="4">
        <text>L-glutaminyl-[peptide chain release factor] + S-adenosyl-L-methionine = N(5)-methyl-L-glutaminyl-[peptide chain release factor] + S-adenosyl-L-homocysteine + H(+)</text>
        <dbReference type="Rhea" id="RHEA:42896"/>
        <dbReference type="Rhea" id="RHEA-COMP:10271"/>
        <dbReference type="Rhea" id="RHEA-COMP:10272"/>
        <dbReference type="ChEBI" id="CHEBI:15378"/>
        <dbReference type="ChEBI" id="CHEBI:30011"/>
        <dbReference type="ChEBI" id="CHEBI:57856"/>
        <dbReference type="ChEBI" id="CHEBI:59789"/>
        <dbReference type="ChEBI" id="CHEBI:61891"/>
        <dbReference type="EC" id="2.1.1.297"/>
    </reaction>
</comment>
<dbReference type="GO" id="GO:0008168">
    <property type="term" value="F:methyltransferase activity"/>
    <property type="evidence" value="ECO:0007669"/>
    <property type="project" value="UniProtKB-KW"/>
</dbReference>
<evidence type="ECO:0000256" key="4">
    <source>
        <dbReference type="HAMAP-Rule" id="MF_02126"/>
    </source>
</evidence>
<dbReference type="CDD" id="cd02440">
    <property type="entry name" value="AdoMet_MTases"/>
    <property type="match status" value="1"/>
</dbReference>
<accession>A0ABW3GBC8</accession>
<evidence type="ECO:0000256" key="1">
    <source>
        <dbReference type="ARBA" id="ARBA00022603"/>
    </source>
</evidence>
<dbReference type="Pfam" id="PF03602">
    <property type="entry name" value="Cons_hypoth95"/>
    <property type="match status" value="1"/>
</dbReference>
<dbReference type="NCBIfam" id="TIGR00536">
    <property type="entry name" value="hemK_fam"/>
    <property type="match status" value="1"/>
</dbReference>
<dbReference type="InterPro" id="IPR019874">
    <property type="entry name" value="RF_methyltr_PrmC"/>
</dbReference>
<feature type="binding site" evidence="4">
    <location>
        <position position="143"/>
    </location>
    <ligand>
        <name>S-adenosyl-L-methionine</name>
        <dbReference type="ChEBI" id="CHEBI:59789"/>
    </ligand>
</feature>
<keyword evidence="3 4" id="KW-0949">S-adenosyl-L-methionine</keyword>
<dbReference type="RefSeq" id="WP_253649174.1">
    <property type="nucleotide sequence ID" value="NZ_BAAAMO010000005.1"/>
</dbReference>
<sequence>MTHPVRDEIATATQRLAAVGVANPRVDADLLAAHVLGIDRGRLVAADPMTAPQRSRFVALVDRRLAREPLQHIIGSAPFGPVTVAVGPGVFTPRPETELILAWAAGRRSTMRARPRVVDLCSGSGALAIGVATVTDATVVAVERDDDAARWLRRNVEASPATVRDRIEVVRGDATTLDWVTDETADIDLVVANPPYVPTSTPVPTEVADFDPAVAVFAGPDGMSVIDPMVAVIAALLRPDGLCAVEHDDSTADRVIAAFAATGAFDDIRGHRDLADRPRFVTARRRSPHPARMGR</sequence>
<dbReference type="GO" id="GO:0032259">
    <property type="term" value="P:methylation"/>
    <property type="evidence" value="ECO:0007669"/>
    <property type="project" value="UniProtKB-KW"/>
</dbReference>
<feature type="binding site" evidence="4">
    <location>
        <position position="193"/>
    </location>
    <ligand>
        <name>S-adenosyl-L-methionine</name>
        <dbReference type="ChEBI" id="CHEBI:59789"/>
    </ligand>
</feature>
<dbReference type="InterPro" id="IPR004556">
    <property type="entry name" value="HemK-like"/>
</dbReference>
<evidence type="ECO:0000259" key="5">
    <source>
        <dbReference type="Pfam" id="PF17827"/>
    </source>
</evidence>
<evidence type="ECO:0000256" key="2">
    <source>
        <dbReference type="ARBA" id="ARBA00022679"/>
    </source>
</evidence>
<dbReference type="InterPro" id="IPR040758">
    <property type="entry name" value="PrmC_N"/>
</dbReference>
<evidence type="ECO:0000313" key="6">
    <source>
        <dbReference type="EMBL" id="MFD0927367.1"/>
    </source>
</evidence>
<feature type="binding site" evidence="4">
    <location>
        <begin position="193"/>
        <end position="196"/>
    </location>
    <ligand>
        <name>substrate</name>
    </ligand>
</feature>
<dbReference type="Pfam" id="PF17827">
    <property type="entry name" value="PrmC_N"/>
    <property type="match status" value="1"/>
</dbReference>
<proteinExistence type="inferred from homology"/>
<dbReference type="PROSITE" id="PS00092">
    <property type="entry name" value="N6_MTASE"/>
    <property type="match status" value="1"/>
</dbReference>
<dbReference type="PANTHER" id="PTHR18895">
    <property type="entry name" value="HEMK METHYLTRANSFERASE"/>
    <property type="match status" value="1"/>
</dbReference>
<comment type="caution">
    <text evidence="6">The sequence shown here is derived from an EMBL/GenBank/DDBJ whole genome shotgun (WGS) entry which is preliminary data.</text>
</comment>
<dbReference type="SUPFAM" id="SSF53335">
    <property type="entry name" value="S-adenosyl-L-methionine-dependent methyltransferases"/>
    <property type="match status" value="1"/>
</dbReference>
<dbReference type="HAMAP" id="MF_02126">
    <property type="entry name" value="RF_methyltr_PrmC"/>
    <property type="match status" value="1"/>
</dbReference>